<evidence type="ECO:0000313" key="13">
    <source>
        <dbReference type="Proteomes" id="UP000632766"/>
    </source>
</evidence>
<feature type="binding site" evidence="9">
    <location>
        <position position="507"/>
    </location>
    <ligand>
        <name>ATP</name>
        <dbReference type="ChEBI" id="CHEBI:30616"/>
    </ligand>
</feature>
<dbReference type="SMART" id="SM01080">
    <property type="entry name" value="CHASE2"/>
    <property type="match status" value="1"/>
</dbReference>
<comment type="catalytic activity">
    <reaction evidence="7">
        <text>L-threonyl-[protein] + ATP = O-phospho-L-threonyl-[protein] + ADP + H(+)</text>
        <dbReference type="Rhea" id="RHEA:46608"/>
        <dbReference type="Rhea" id="RHEA-COMP:11060"/>
        <dbReference type="Rhea" id="RHEA-COMP:11605"/>
        <dbReference type="ChEBI" id="CHEBI:15378"/>
        <dbReference type="ChEBI" id="CHEBI:30013"/>
        <dbReference type="ChEBI" id="CHEBI:30616"/>
        <dbReference type="ChEBI" id="CHEBI:61977"/>
        <dbReference type="ChEBI" id="CHEBI:456216"/>
        <dbReference type="EC" id="2.7.11.1"/>
    </reaction>
</comment>
<dbReference type="Pfam" id="PF00069">
    <property type="entry name" value="Pkinase"/>
    <property type="match status" value="1"/>
</dbReference>
<organism evidence="12 13">
    <name type="scientific">Amazonocrinis nigriterrae CENA67</name>
    <dbReference type="NCBI Taxonomy" id="2794033"/>
    <lineage>
        <taxon>Bacteria</taxon>
        <taxon>Bacillati</taxon>
        <taxon>Cyanobacteriota</taxon>
        <taxon>Cyanophyceae</taxon>
        <taxon>Nostocales</taxon>
        <taxon>Nostocaceae</taxon>
        <taxon>Amazonocrinis</taxon>
        <taxon>Amazonocrinis nigriterrae</taxon>
    </lineage>
</organism>
<dbReference type="Proteomes" id="UP000632766">
    <property type="component" value="Unassembled WGS sequence"/>
</dbReference>
<evidence type="ECO:0000259" key="11">
    <source>
        <dbReference type="PROSITE" id="PS50011"/>
    </source>
</evidence>
<dbReference type="InterPro" id="IPR011009">
    <property type="entry name" value="Kinase-like_dom_sf"/>
</dbReference>
<evidence type="ECO:0000256" key="6">
    <source>
        <dbReference type="ARBA" id="ARBA00022840"/>
    </source>
</evidence>
<dbReference type="SUPFAM" id="SSF56112">
    <property type="entry name" value="Protein kinase-like (PK-like)"/>
    <property type="match status" value="1"/>
</dbReference>
<dbReference type="RefSeq" id="WP_198127174.1">
    <property type="nucleotide sequence ID" value="NZ_JAECZC010000059.1"/>
</dbReference>
<evidence type="ECO:0000256" key="3">
    <source>
        <dbReference type="ARBA" id="ARBA00022679"/>
    </source>
</evidence>
<dbReference type="PANTHER" id="PTHR24363">
    <property type="entry name" value="SERINE/THREONINE PROTEIN KINASE"/>
    <property type="match status" value="1"/>
</dbReference>
<evidence type="ECO:0000256" key="9">
    <source>
        <dbReference type="PROSITE-ProRule" id="PRU10141"/>
    </source>
</evidence>
<evidence type="ECO:0000313" key="12">
    <source>
        <dbReference type="EMBL" id="MBH8565377.1"/>
    </source>
</evidence>
<keyword evidence="10" id="KW-0812">Transmembrane</keyword>
<dbReference type="InterPro" id="IPR017441">
    <property type="entry name" value="Protein_kinase_ATP_BS"/>
</dbReference>
<dbReference type="PANTHER" id="PTHR24363:SF0">
    <property type="entry name" value="SERINE_THREONINE KINASE LIKE DOMAIN CONTAINING 1"/>
    <property type="match status" value="1"/>
</dbReference>
<evidence type="ECO:0000256" key="1">
    <source>
        <dbReference type="ARBA" id="ARBA00012513"/>
    </source>
</evidence>
<sequence length="739" mass="83086">MINGILEKLRGALTKDKAYRATSGNKNWLPIILVTSLGVTASVWGVRELKWLQSWELKVYDQMLRSRPVEPPDPRILLVTITEEDIAREKWPLSDTKINQLLAKLESYQPRVIGLNIYRPEQKNSAAGLKNPNNIIGTCSYSSMDRAEIPPPPNLSPENIGYADLIPDNQEDQIVRRSLLFSESTDKKCTTKFSFAALLAITYLEKQGLEIDFPDQYNFRLGKTYFQTLKPNSGSYQNLDTAGYQLLLNYRHPGYLAQQVTLTQVLNNQLNPNWVRDKLVIIGTTAASLHPGFYTPYSASPQQPARMPAVFLHAQITSQLLSTVLDQRPLIWYWDDWAELLWMWSWSLIGGILAWQLRHPLLLLVVGGTTIASLAGICAALFLQAGWVPLIPSAIALVTSSAAVMLYTTYKTQQQTQLIIVQVEQQKEAIAQLNILLKESIITTDKTTVSDIHFHPESTPKIPEKTTGDLLLGGRYQISQVLGAGGFGRTYLAKDTQRPGNPNCVVKQLMPARRDTRFLQVARRLFQTEAEILQTLGRHHQIPALLAYFEDHQEFYLVQEYIFGHTLDEELSSTHGVQSESFVINMLKGVLEVLAFVHEHSVIHRDIKPTNIIRSVLDNRLVLIDFGAVKLMQPASSEQTELATVAIGTRGYAPPEQMAGHPRLSSDIYALGMMSIQAITGIPPQELQPDPETGNIIWRQTTQISEELAGILDKMVRYHFSDRYQSAAAALQDLKRILE</sequence>
<evidence type="ECO:0000256" key="2">
    <source>
        <dbReference type="ARBA" id="ARBA00022527"/>
    </source>
</evidence>
<protein>
    <recommendedName>
        <fullName evidence="1">non-specific serine/threonine protein kinase</fullName>
        <ecNumber evidence="1">2.7.11.1</ecNumber>
    </recommendedName>
</protein>
<keyword evidence="10" id="KW-1133">Transmembrane helix</keyword>
<keyword evidence="10" id="KW-0472">Membrane</keyword>
<keyword evidence="13" id="KW-1185">Reference proteome</keyword>
<dbReference type="GO" id="GO:0004674">
    <property type="term" value="F:protein serine/threonine kinase activity"/>
    <property type="evidence" value="ECO:0007669"/>
    <property type="project" value="UniProtKB-KW"/>
</dbReference>
<dbReference type="Gene3D" id="1.10.510.10">
    <property type="entry name" value="Transferase(Phosphotransferase) domain 1"/>
    <property type="match status" value="1"/>
</dbReference>
<gene>
    <name evidence="12" type="ORF">I8748_24915</name>
</gene>
<dbReference type="EC" id="2.7.11.1" evidence="1"/>
<dbReference type="Pfam" id="PF05226">
    <property type="entry name" value="CHASE2"/>
    <property type="match status" value="1"/>
</dbReference>
<dbReference type="CDD" id="cd14014">
    <property type="entry name" value="STKc_PknB_like"/>
    <property type="match status" value="1"/>
</dbReference>
<dbReference type="Gene3D" id="3.30.200.20">
    <property type="entry name" value="Phosphorylase Kinase, domain 1"/>
    <property type="match status" value="1"/>
</dbReference>
<dbReference type="SMART" id="SM00220">
    <property type="entry name" value="S_TKc"/>
    <property type="match status" value="1"/>
</dbReference>
<dbReference type="InterPro" id="IPR000719">
    <property type="entry name" value="Prot_kinase_dom"/>
</dbReference>
<dbReference type="GO" id="GO:0005524">
    <property type="term" value="F:ATP binding"/>
    <property type="evidence" value="ECO:0007669"/>
    <property type="project" value="UniProtKB-UniRule"/>
</dbReference>
<feature type="transmembrane region" description="Helical" evidence="10">
    <location>
        <begin position="390"/>
        <end position="410"/>
    </location>
</feature>
<name>A0A8J7HTF3_9NOST</name>
<dbReference type="EMBL" id="JAECZC010000059">
    <property type="protein sequence ID" value="MBH8565377.1"/>
    <property type="molecule type" value="Genomic_DNA"/>
</dbReference>
<keyword evidence="5" id="KW-0418">Kinase</keyword>
<evidence type="ECO:0000256" key="4">
    <source>
        <dbReference type="ARBA" id="ARBA00022741"/>
    </source>
</evidence>
<dbReference type="PROSITE" id="PS00107">
    <property type="entry name" value="PROTEIN_KINASE_ATP"/>
    <property type="match status" value="1"/>
</dbReference>
<dbReference type="InterPro" id="IPR007890">
    <property type="entry name" value="CHASE2"/>
</dbReference>
<feature type="transmembrane region" description="Helical" evidence="10">
    <location>
        <begin position="361"/>
        <end position="383"/>
    </location>
</feature>
<comment type="caution">
    <text evidence="12">The sequence shown here is derived from an EMBL/GenBank/DDBJ whole genome shotgun (WGS) entry which is preliminary data.</text>
</comment>
<comment type="catalytic activity">
    <reaction evidence="8">
        <text>L-seryl-[protein] + ATP = O-phospho-L-seryl-[protein] + ADP + H(+)</text>
        <dbReference type="Rhea" id="RHEA:17989"/>
        <dbReference type="Rhea" id="RHEA-COMP:9863"/>
        <dbReference type="Rhea" id="RHEA-COMP:11604"/>
        <dbReference type="ChEBI" id="CHEBI:15378"/>
        <dbReference type="ChEBI" id="CHEBI:29999"/>
        <dbReference type="ChEBI" id="CHEBI:30616"/>
        <dbReference type="ChEBI" id="CHEBI:83421"/>
        <dbReference type="ChEBI" id="CHEBI:456216"/>
        <dbReference type="EC" id="2.7.11.1"/>
    </reaction>
</comment>
<keyword evidence="3" id="KW-0808">Transferase</keyword>
<dbReference type="AlphaFoldDB" id="A0A8J7HTF3"/>
<keyword evidence="6 9" id="KW-0067">ATP-binding</keyword>
<accession>A0A8J7HTF3</accession>
<evidence type="ECO:0000256" key="7">
    <source>
        <dbReference type="ARBA" id="ARBA00047899"/>
    </source>
</evidence>
<reference evidence="12 13" key="1">
    <citation type="journal article" date="2021" name="Int. J. Syst. Evol. Microbiol.">
        <title>Amazonocrinis nigriterrae gen. nov., sp. nov., Atlanticothrix silvestris gen. nov., sp. nov. and Dendronalium phyllosphericum gen. nov., sp. nov., nostocacean cyanobacteria from Brazilian environments.</title>
        <authorList>
            <person name="Alvarenga D.O."/>
            <person name="Andreote A.P.D."/>
            <person name="Branco L.H.Z."/>
            <person name="Delbaje E."/>
            <person name="Cruz R.B."/>
            <person name="Varani A.M."/>
            <person name="Fiore M.F."/>
        </authorList>
    </citation>
    <scope>NUCLEOTIDE SEQUENCE [LARGE SCALE GENOMIC DNA]</scope>
    <source>
        <strain evidence="12 13">CENA67</strain>
    </source>
</reference>
<keyword evidence="2" id="KW-0723">Serine/threonine-protein kinase</keyword>
<evidence type="ECO:0000256" key="10">
    <source>
        <dbReference type="SAM" id="Phobius"/>
    </source>
</evidence>
<dbReference type="PROSITE" id="PS50011">
    <property type="entry name" value="PROTEIN_KINASE_DOM"/>
    <property type="match status" value="1"/>
</dbReference>
<keyword evidence="4 9" id="KW-0547">Nucleotide-binding</keyword>
<feature type="domain" description="Protein kinase" evidence="11">
    <location>
        <begin position="476"/>
        <end position="738"/>
    </location>
</feature>
<evidence type="ECO:0000256" key="8">
    <source>
        <dbReference type="ARBA" id="ARBA00048679"/>
    </source>
</evidence>
<proteinExistence type="predicted"/>
<evidence type="ECO:0000256" key="5">
    <source>
        <dbReference type="ARBA" id="ARBA00022777"/>
    </source>
</evidence>